<sequence length="131" mass="14037">MNPRIVLSVTVAVALLALGCSEAEKKTGKGEAGPAAGPRAVGTQVEVEVNLSVSTTTIQRVRREPSLEKLPRLVVLQPDLLPQGETPDTLMLYRDFALASQRLQAGAVTVLIFRGDVLNTPDSYRIASVTR</sequence>
<reference evidence="1" key="1">
    <citation type="journal article" date="2014" name="Front. Microbiol.">
        <title>High frequency of phylogenetically diverse reductive dehalogenase-homologous genes in deep subseafloor sedimentary metagenomes.</title>
        <authorList>
            <person name="Kawai M."/>
            <person name="Futagami T."/>
            <person name="Toyoda A."/>
            <person name="Takaki Y."/>
            <person name="Nishi S."/>
            <person name="Hori S."/>
            <person name="Arai W."/>
            <person name="Tsubouchi T."/>
            <person name="Morono Y."/>
            <person name="Uchiyama I."/>
            <person name="Ito T."/>
            <person name="Fujiyama A."/>
            <person name="Inagaki F."/>
            <person name="Takami H."/>
        </authorList>
    </citation>
    <scope>NUCLEOTIDE SEQUENCE</scope>
    <source>
        <strain evidence="1">Expedition CK06-06</strain>
    </source>
</reference>
<feature type="non-terminal residue" evidence="1">
    <location>
        <position position="131"/>
    </location>
</feature>
<dbReference type="PROSITE" id="PS51257">
    <property type="entry name" value="PROKAR_LIPOPROTEIN"/>
    <property type="match status" value="1"/>
</dbReference>
<comment type="caution">
    <text evidence="1">The sequence shown here is derived from an EMBL/GenBank/DDBJ whole genome shotgun (WGS) entry which is preliminary data.</text>
</comment>
<dbReference type="AlphaFoldDB" id="X0V385"/>
<accession>X0V385</accession>
<name>X0V385_9ZZZZ</name>
<dbReference type="EMBL" id="BARS01023548">
    <property type="protein sequence ID" value="GAG12565.1"/>
    <property type="molecule type" value="Genomic_DNA"/>
</dbReference>
<proteinExistence type="predicted"/>
<protein>
    <recommendedName>
        <fullName evidence="2">DUF3048 domain-containing protein</fullName>
    </recommendedName>
</protein>
<gene>
    <name evidence="1" type="ORF">S01H1_37483</name>
</gene>
<evidence type="ECO:0000313" key="1">
    <source>
        <dbReference type="EMBL" id="GAG12565.1"/>
    </source>
</evidence>
<organism evidence="1">
    <name type="scientific">marine sediment metagenome</name>
    <dbReference type="NCBI Taxonomy" id="412755"/>
    <lineage>
        <taxon>unclassified sequences</taxon>
        <taxon>metagenomes</taxon>
        <taxon>ecological metagenomes</taxon>
    </lineage>
</organism>
<evidence type="ECO:0008006" key="2">
    <source>
        <dbReference type="Google" id="ProtNLM"/>
    </source>
</evidence>